<comment type="caution">
    <text evidence="2">The sequence shown here is derived from an EMBL/GenBank/DDBJ whole genome shotgun (WGS) entry which is preliminary data.</text>
</comment>
<feature type="domain" description="Endonuclease GajA/Old nuclease/RecF-like AAA" evidence="1">
    <location>
        <begin position="10"/>
        <end position="381"/>
    </location>
</feature>
<dbReference type="InterPro" id="IPR051396">
    <property type="entry name" value="Bact_Antivir_Def_Nuclease"/>
</dbReference>
<proteinExistence type="predicted"/>
<evidence type="ECO:0000259" key="1">
    <source>
        <dbReference type="Pfam" id="PF13175"/>
    </source>
</evidence>
<name>A0A3B0CG83_9BACL</name>
<dbReference type="InterPro" id="IPR041685">
    <property type="entry name" value="AAA_GajA/Old/RecF-like"/>
</dbReference>
<organism evidence="2 3">
    <name type="scientific">Paenibacillus ginsengarvi</name>
    <dbReference type="NCBI Taxonomy" id="400777"/>
    <lineage>
        <taxon>Bacteria</taxon>
        <taxon>Bacillati</taxon>
        <taxon>Bacillota</taxon>
        <taxon>Bacilli</taxon>
        <taxon>Bacillales</taxon>
        <taxon>Paenibacillaceae</taxon>
        <taxon>Paenibacillus</taxon>
    </lineage>
</organism>
<dbReference type="Pfam" id="PF13175">
    <property type="entry name" value="AAA_15"/>
    <property type="match status" value="1"/>
</dbReference>
<protein>
    <recommendedName>
        <fullName evidence="1">Endonuclease GajA/Old nuclease/RecF-like AAA domain-containing protein</fullName>
    </recommendedName>
</protein>
<gene>
    <name evidence="2" type="ORF">D7M11_15840</name>
</gene>
<sequence>MSHLEVSNVKLKRVIIKNFRSYKEEIQIPFDNFTTFIGRNDVGKSTILEALEIFFNNSTVKIEQSDACVYSTTKEVVIGCIFSDLPSQVVLDSQTPTDFAQENLLNQNGELEIHKVYNCNLKTPKEMVFSFAFHPSSNETKDLIKLKNAELKSRAQALGIDLGNIDQRSNPTLRQAIRNHVGNLQLEEQMVPLNEENAKAVWESIVKFLPQYALFQADRPSNDEDSEVQDPMKYAISEAIKTVEADLLRIKETVHSQVLAVASRTLDKLRQMDPALANELAPRFKSEPKWEGLFKLSLTSDDQIPINKRGSGVRRLILLNFFRAEVERKQLGLSSSGIIYAIEEPETAQHPNNQKMLVEALTQLSQTDNCQVIVTTHVPGLAGLLNVEQLRFIEALTDGNRKITYEDVGVYKRIADQLGVLPDSRIKVFICVEGPHDVRFLNIISKILHKVNPLFPDIENDPRIAMFHLGGSTLKDWVSSNYLSGLGIPEIHIYDRDEGTQPKYLEQCNIVNRRRNRSKAFITEKREMENYLHPAAIKEVYELDISFSEMDDVPTLIARALQDRGSEQPWEELSEEKRKKKVSRAKARLNTEVASRMTYERLCEMDACKEVETWLGAISVLLTLQDAHDMAAPAGE</sequence>
<evidence type="ECO:0000313" key="2">
    <source>
        <dbReference type="EMBL" id="RKN84041.1"/>
    </source>
</evidence>
<dbReference type="Proteomes" id="UP000282311">
    <property type="component" value="Unassembled WGS sequence"/>
</dbReference>
<dbReference type="SUPFAM" id="SSF52540">
    <property type="entry name" value="P-loop containing nucleoside triphosphate hydrolases"/>
    <property type="match status" value="1"/>
</dbReference>
<evidence type="ECO:0000313" key="3">
    <source>
        <dbReference type="Proteomes" id="UP000282311"/>
    </source>
</evidence>
<dbReference type="PANTHER" id="PTHR43581:SF4">
    <property type="entry name" value="ATP_GTP PHOSPHATASE"/>
    <property type="match status" value="1"/>
</dbReference>
<dbReference type="InterPro" id="IPR027417">
    <property type="entry name" value="P-loop_NTPase"/>
</dbReference>
<dbReference type="EMBL" id="RBAH01000010">
    <property type="protein sequence ID" value="RKN84041.1"/>
    <property type="molecule type" value="Genomic_DNA"/>
</dbReference>
<reference evidence="2 3" key="1">
    <citation type="journal article" date="2007" name="Int. J. Syst. Evol. Microbiol.">
        <title>Paenibacillus ginsengarvi sp. nov., isolated from soil from ginseng cultivation.</title>
        <authorList>
            <person name="Yoon M.H."/>
            <person name="Ten L.N."/>
            <person name="Im W.T."/>
        </authorList>
    </citation>
    <scope>NUCLEOTIDE SEQUENCE [LARGE SCALE GENOMIC DNA]</scope>
    <source>
        <strain evidence="2 3">KCTC 13059</strain>
    </source>
</reference>
<dbReference type="Gene3D" id="3.40.50.300">
    <property type="entry name" value="P-loop containing nucleotide triphosphate hydrolases"/>
    <property type="match status" value="1"/>
</dbReference>
<dbReference type="PANTHER" id="PTHR43581">
    <property type="entry name" value="ATP/GTP PHOSPHATASE"/>
    <property type="match status" value="1"/>
</dbReference>
<keyword evidence="3" id="KW-1185">Reference proteome</keyword>
<dbReference type="AlphaFoldDB" id="A0A3B0CG83"/>
<accession>A0A3B0CG83</accession>